<gene>
    <name evidence="2" type="ORF">NDI37_14725</name>
</gene>
<reference evidence="2 3" key="1">
    <citation type="submission" date="2022-04" db="EMBL/GenBank/DDBJ databases">
        <title>Positive selection, recombination, and allopatry shape intraspecific diversity of widespread and dominant cyanobacteria.</title>
        <authorList>
            <person name="Wei J."/>
            <person name="Shu W."/>
            <person name="Hu C."/>
        </authorList>
    </citation>
    <scope>NUCLEOTIDE SEQUENCE [LARGE SCALE GENOMIC DNA]</scope>
    <source>
        <strain evidence="2 3">GB2-A5</strain>
    </source>
</reference>
<dbReference type="Gene3D" id="3.90.550.10">
    <property type="entry name" value="Spore Coat Polysaccharide Biosynthesis Protein SpsA, Chain A"/>
    <property type="match status" value="1"/>
</dbReference>
<accession>A0ABV0JQK7</accession>
<evidence type="ECO:0000259" key="1">
    <source>
        <dbReference type="Pfam" id="PF00535"/>
    </source>
</evidence>
<dbReference type="Proteomes" id="UP001442494">
    <property type="component" value="Unassembled WGS sequence"/>
</dbReference>
<evidence type="ECO:0000313" key="2">
    <source>
        <dbReference type="EMBL" id="MEP0865722.1"/>
    </source>
</evidence>
<sequence>MGEQEQQRIEPEQNYQYVFTAFTPTYNRAYTLHRVYESLKAQTYRDFEWLIVDDGSTDNTCELVEQWHKEADFPIRYLYQENSGKYIAWNRGVQEARGKLFLCFDSDDACVPEALERLKYHWDSIPEPRKSIFSSVVCLCEERNGKLIGTRFPQEITDSDYLEIHYKFKVKGDKWGFDKTEILSRFPFPVLKGEKLIGESLVWNAIARNNFKTRFVNEVLKIVEYLPDGLTRTTVGSKHALGTAFAHASSLNEDIGWFRYAPLTFFRSAVHYSRFSFHVGVTILKQFEGIKTRLGKILWFVALPLGYLVYIKDWFLKERHEKHF</sequence>
<dbReference type="CDD" id="cd00761">
    <property type="entry name" value="Glyco_tranf_GTA_type"/>
    <property type="match status" value="1"/>
</dbReference>
<proteinExistence type="predicted"/>
<keyword evidence="3" id="KW-1185">Reference proteome</keyword>
<dbReference type="SUPFAM" id="SSF53448">
    <property type="entry name" value="Nucleotide-diphospho-sugar transferases"/>
    <property type="match status" value="1"/>
</dbReference>
<feature type="domain" description="Glycosyltransferase 2-like" evidence="1">
    <location>
        <begin position="22"/>
        <end position="123"/>
    </location>
</feature>
<dbReference type="PANTHER" id="PTHR22916:SF3">
    <property type="entry name" value="UDP-GLCNAC:BETAGAL BETA-1,3-N-ACETYLGLUCOSAMINYLTRANSFERASE-LIKE PROTEIN 1"/>
    <property type="match status" value="1"/>
</dbReference>
<comment type="caution">
    <text evidence="2">The sequence shown here is derived from an EMBL/GenBank/DDBJ whole genome shotgun (WGS) entry which is preliminary data.</text>
</comment>
<dbReference type="PANTHER" id="PTHR22916">
    <property type="entry name" value="GLYCOSYLTRANSFERASE"/>
    <property type="match status" value="1"/>
</dbReference>
<evidence type="ECO:0000313" key="3">
    <source>
        <dbReference type="Proteomes" id="UP001442494"/>
    </source>
</evidence>
<dbReference type="Pfam" id="PF00535">
    <property type="entry name" value="Glycos_transf_2"/>
    <property type="match status" value="1"/>
</dbReference>
<organism evidence="2 3">
    <name type="scientific">Funiculus sociatus GB2-A5</name>
    <dbReference type="NCBI Taxonomy" id="2933946"/>
    <lineage>
        <taxon>Bacteria</taxon>
        <taxon>Bacillati</taxon>
        <taxon>Cyanobacteriota</taxon>
        <taxon>Cyanophyceae</taxon>
        <taxon>Coleofasciculales</taxon>
        <taxon>Coleofasciculaceae</taxon>
        <taxon>Funiculus</taxon>
    </lineage>
</organism>
<dbReference type="InterPro" id="IPR029044">
    <property type="entry name" value="Nucleotide-diphossugar_trans"/>
</dbReference>
<protein>
    <submittedName>
        <fullName evidence="2">Glycosyltransferase family 2 protein</fullName>
    </submittedName>
</protein>
<name>A0ABV0JQK7_9CYAN</name>
<dbReference type="RefSeq" id="WP_190421747.1">
    <property type="nucleotide sequence ID" value="NZ_JAMPKK010000031.1"/>
</dbReference>
<dbReference type="EMBL" id="JAMPKK010000031">
    <property type="protein sequence ID" value="MEP0865722.1"/>
    <property type="molecule type" value="Genomic_DNA"/>
</dbReference>
<dbReference type="InterPro" id="IPR001173">
    <property type="entry name" value="Glyco_trans_2-like"/>
</dbReference>